<reference evidence="1 2" key="1">
    <citation type="submission" date="2023-01" db="EMBL/GenBank/DDBJ databases">
        <title>Psychrosphaera sp. nov., isolated from marine algae.</title>
        <authorList>
            <person name="Bayburt H."/>
            <person name="Choi B.J."/>
            <person name="Kim J.M."/>
            <person name="Choi D.G."/>
            <person name="Jeon C.O."/>
        </authorList>
    </citation>
    <scope>NUCLEOTIDE SEQUENCE [LARGE SCALE GENOMIC DNA]</scope>
    <source>
        <strain evidence="1 2">G1-22</strain>
    </source>
</reference>
<sequence>MSLEYSVYRFVEGAAVLDVDVNNSLNQNSPQPLNSTPVQPNMNVVLDTLFTQGLKHINLENFEGPSQSAFAIAREMAGINIGHERTQMLLTMLDGGVSIKAKEYAVSNKMTNGNSLVLNYQKLQTDIGVTASHWIPEYLNAYKVSQQPVVKSESKKIQQFAEEKARKLSSKEIKSLLTSARYLIRKDKYFSPSSSNAFDKVKLVLDYEPSNSKAKEYYQKIFEDAAEDAVDLAEDGDFDEARELVNSGLAKVAGESRLKAALDKILELESQPKKTIRRAVGGF</sequence>
<gene>
    <name evidence="1" type="ORF">PN838_09330</name>
</gene>
<dbReference type="EMBL" id="JAQOMS010000002">
    <property type="protein sequence ID" value="MDC2888935.1"/>
    <property type="molecule type" value="Genomic_DNA"/>
</dbReference>
<dbReference type="RefSeq" id="WP_272180481.1">
    <property type="nucleotide sequence ID" value="NZ_JAQOMS010000002.1"/>
</dbReference>
<evidence type="ECO:0000313" key="2">
    <source>
        <dbReference type="Proteomes" id="UP001528411"/>
    </source>
</evidence>
<name>A0ABT5FE68_9GAMM</name>
<protein>
    <submittedName>
        <fullName evidence="1">Uncharacterized protein</fullName>
    </submittedName>
</protein>
<organism evidence="1 2">
    <name type="scientific">Psychrosphaera algicola</name>
    <dbReference type="NCBI Taxonomy" id="3023714"/>
    <lineage>
        <taxon>Bacteria</taxon>
        <taxon>Pseudomonadati</taxon>
        <taxon>Pseudomonadota</taxon>
        <taxon>Gammaproteobacteria</taxon>
        <taxon>Alteromonadales</taxon>
        <taxon>Pseudoalteromonadaceae</taxon>
        <taxon>Psychrosphaera</taxon>
    </lineage>
</organism>
<accession>A0ABT5FE68</accession>
<keyword evidence="2" id="KW-1185">Reference proteome</keyword>
<dbReference type="Proteomes" id="UP001528411">
    <property type="component" value="Unassembled WGS sequence"/>
</dbReference>
<comment type="caution">
    <text evidence="1">The sequence shown here is derived from an EMBL/GenBank/DDBJ whole genome shotgun (WGS) entry which is preliminary data.</text>
</comment>
<proteinExistence type="predicted"/>
<evidence type="ECO:0000313" key="1">
    <source>
        <dbReference type="EMBL" id="MDC2888935.1"/>
    </source>
</evidence>